<evidence type="ECO:0000313" key="3">
    <source>
        <dbReference type="Proteomes" id="UP001295684"/>
    </source>
</evidence>
<dbReference type="SUPFAM" id="SSF50814">
    <property type="entry name" value="Lipocalins"/>
    <property type="match status" value="1"/>
</dbReference>
<feature type="signal peptide" evidence="1">
    <location>
        <begin position="1"/>
        <end position="23"/>
    </location>
</feature>
<proteinExistence type="predicted"/>
<comment type="caution">
    <text evidence="2">The sequence shown here is derived from an EMBL/GenBank/DDBJ whole genome shotgun (WGS) entry which is preliminary data.</text>
</comment>
<protein>
    <submittedName>
        <fullName evidence="2">Uncharacterized protein</fullName>
    </submittedName>
</protein>
<reference evidence="2" key="1">
    <citation type="submission" date="2023-07" db="EMBL/GenBank/DDBJ databases">
        <authorList>
            <consortium name="AG Swart"/>
            <person name="Singh M."/>
            <person name="Singh A."/>
            <person name="Seah K."/>
            <person name="Emmerich C."/>
        </authorList>
    </citation>
    <scope>NUCLEOTIDE SEQUENCE</scope>
    <source>
        <strain evidence="2">DP1</strain>
    </source>
</reference>
<dbReference type="EMBL" id="CAMPGE010023249">
    <property type="protein sequence ID" value="CAI2381210.1"/>
    <property type="molecule type" value="Genomic_DNA"/>
</dbReference>
<dbReference type="AlphaFoldDB" id="A0AAD1XY44"/>
<accession>A0AAD1XY44</accession>
<keyword evidence="3" id="KW-1185">Reference proteome</keyword>
<sequence length="201" mass="23395">MKSFLIQLVFFITFCSLLQSAHAGFGPCPDSPNAYDDFSASKFRGLWYLYSTSNGYYDSYKDECRTDLVMSRGNETVGLDFKVLTSTQDANNSSRTERWVRKYDFQSEHDPHATFVSEGGFWPQHVTVVKTDHFSYAILEVCRSIGLYHWSHYEILSRDKLPSKYHRNQIAKETKKFGYHHKTDFKRAETLKCYTPEESGE</sequence>
<dbReference type="Gene3D" id="2.40.128.20">
    <property type="match status" value="1"/>
</dbReference>
<evidence type="ECO:0000313" key="2">
    <source>
        <dbReference type="EMBL" id="CAI2381210.1"/>
    </source>
</evidence>
<dbReference type="InterPro" id="IPR012674">
    <property type="entry name" value="Calycin"/>
</dbReference>
<dbReference type="Proteomes" id="UP001295684">
    <property type="component" value="Unassembled WGS sequence"/>
</dbReference>
<keyword evidence="1" id="KW-0732">Signal</keyword>
<name>A0AAD1XY44_EUPCR</name>
<evidence type="ECO:0000256" key="1">
    <source>
        <dbReference type="SAM" id="SignalP"/>
    </source>
</evidence>
<organism evidence="2 3">
    <name type="scientific">Euplotes crassus</name>
    <dbReference type="NCBI Taxonomy" id="5936"/>
    <lineage>
        <taxon>Eukaryota</taxon>
        <taxon>Sar</taxon>
        <taxon>Alveolata</taxon>
        <taxon>Ciliophora</taxon>
        <taxon>Intramacronucleata</taxon>
        <taxon>Spirotrichea</taxon>
        <taxon>Hypotrichia</taxon>
        <taxon>Euplotida</taxon>
        <taxon>Euplotidae</taxon>
        <taxon>Moneuplotes</taxon>
    </lineage>
</organism>
<gene>
    <name evidence="2" type="ORF">ECRASSUSDP1_LOCUS22659</name>
</gene>
<feature type="chain" id="PRO_5042286848" evidence="1">
    <location>
        <begin position="24"/>
        <end position="201"/>
    </location>
</feature>